<dbReference type="GO" id="GO:0005524">
    <property type="term" value="F:ATP binding"/>
    <property type="evidence" value="ECO:0007669"/>
    <property type="project" value="UniProtKB-KW"/>
</dbReference>
<feature type="region of interest" description="Disordered" evidence="3">
    <location>
        <begin position="1078"/>
        <end position="1098"/>
    </location>
</feature>
<evidence type="ECO:0000256" key="1">
    <source>
        <dbReference type="ARBA" id="ARBA00022741"/>
    </source>
</evidence>
<accession>A0A438K7B7</accession>
<gene>
    <name evidence="4" type="primary">MDN1_1</name>
    <name evidence="4" type="ORF">CK203_003217</name>
</gene>
<protein>
    <submittedName>
        <fullName evidence="4">Midasin</fullName>
    </submittedName>
</protein>
<dbReference type="Proteomes" id="UP000288805">
    <property type="component" value="Unassembled WGS sequence"/>
</dbReference>
<name>A0A438K7B7_VITVI</name>
<comment type="caution">
    <text evidence="4">The sequence shown here is derived from an EMBL/GenBank/DDBJ whole genome shotgun (WGS) entry which is preliminary data.</text>
</comment>
<dbReference type="EMBL" id="QGNW01000014">
    <property type="protein sequence ID" value="RVX17089.1"/>
    <property type="molecule type" value="Genomic_DNA"/>
</dbReference>
<sequence length="1131" mass="129210">MKVGLSKSGLGIDGPFKASVLLIADCEARAQEESQRETESTFSEVARAEITNKALLEKVSSGEGVLWLGQGVATEKESSLNPLSIVLGGVGGYPWAVDDPWCIGKDFNVSRFPSEHRKRGRWGRVRRGLLPFRFENTWLKEEMFKDLLKDWWQGLNFRGSSSFILAAKLKALKGILKTWNKEVFGRWRLTRVWLYNRSISGILRRDLEPYRWRKWRQERRPGWNVRNGFSWRKYPGGKNLKSPSLDGLVFDSLVGEEVARLEEALSVNELGFGKGGGNDFFPRISGAGKLPLGAPHKSVTVWDGVEKRLLRRLALWKRSVRLTLEQIQRDFLWGGGALERKTNLVNWRFMVEKEALWNQVISSKYGVEEGVGIPTKVERDLVWGCGRRFERKVSVPLSNYIVFSLGVVVEVWDPSVEEGVGVLVFLGLSMIGRALEHVQANRKNIETELKELLKLHRWEHSESYLSMENSKKTRQKLRKLIQKYTEFLNLLVIDVFNGDYAILMLSTATTCNAILNLEATQRGIKSKSIQELKDLASPSPCLVYLEHWREVRSTLEHVCRTVTECADLWKDDQLKSNQSSWLLQPSYDVQHLLPMQGRLPYQNVDLAASSQLQSLIHEVSDVEWSAANRYYFKSIASVQLLRQICLNFHKDFTLEQVNRSVSFLDHLIIIQQEQRNAVYHFSEHVKDLRKSVASLENLYSSSTACDNGTDSKCSVAPNQHATLKYMWQQKQLFDGLCSMLHEESLLLRTVESTHLSTCQHVKGSANRVLVFIEKFVPLFQKSKESLDDYLLGRNRVIREFEECLCAFQRQEVDRRSVQEVLLNRFEDIIKKGKAMAEQFNNALEGRSELSPCDENHSELEAGFSGAFERTICDELHKTIFYAGKLLNHSGNKIPSLCFQVETYFKHLYQLLDLVSGFSDGLLHDFLDVHKKVSMMTHVLANVFASLYSEGFGTPTEDQIDDNSHDTSKDAKGTGMGEGVGLKDVSDQITDEDQLLGASEKPSEEQDVSNEVPSKNDKGMRWNRILLLIHSVLVKNLEMMPMRTVGMSNWILQWAKLELDSEIVDEKLWNKDADENVNNTKEKYESGPSVTDKDASSRSLEQRKMMLPLLLMNLDSLIRMNLTNKTMRLEAR</sequence>
<keyword evidence="2" id="KW-0067">ATP-binding</keyword>
<reference evidence="4 5" key="1">
    <citation type="journal article" date="2018" name="PLoS Genet.">
        <title>Population sequencing reveals clonal diversity and ancestral inbreeding in the grapevine cultivar Chardonnay.</title>
        <authorList>
            <person name="Roach M.J."/>
            <person name="Johnson D.L."/>
            <person name="Bohlmann J."/>
            <person name="van Vuuren H.J."/>
            <person name="Jones S.J."/>
            <person name="Pretorius I.S."/>
            <person name="Schmidt S.A."/>
            <person name="Borneman A.R."/>
        </authorList>
    </citation>
    <scope>NUCLEOTIDE SEQUENCE [LARGE SCALE GENOMIC DNA]</scope>
    <source>
        <strain evidence="5">cv. Chardonnay</strain>
        <tissue evidence="4">Leaf</tissue>
    </source>
</reference>
<organism evidence="4 5">
    <name type="scientific">Vitis vinifera</name>
    <name type="common">Grape</name>
    <dbReference type="NCBI Taxonomy" id="29760"/>
    <lineage>
        <taxon>Eukaryota</taxon>
        <taxon>Viridiplantae</taxon>
        <taxon>Streptophyta</taxon>
        <taxon>Embryophyta</taxon>
        <taxon>Tracheophyta</taxon>
        <taxon>Spermatophyta</taxon>
        <taxon>Magnoliopsida</taxon>
        <taxon>eudicotyledons</taxon>
        <taxon>Gunneridae</taxon>
        <taxon>Pentapetalae</taxon>
        <taxon>rosids</taxon>
        <taxon>Vitales</taxon>
        <taxon>Vitaceae</taxon>
        <taxon>Viteae</taxon>
        <taxon>Vitis</taxon>
    </lineage>
</organism>
<evidence type="ECO:0000256" key="3">
    <source>
        <dbReference type="SAM" id="MobiDB-lite"/>
    </source>
</evidence>
<dbReference type="PANTHER" id="PTHR48103:SF2">
    <property type="entry name" value="MIDASIN"/>
    <property type="match status" value="1"/>
</dbReference>
<dbReference type="PANTHER" id="PTHR48103">
    <property type="entry name" value="MIDASIN-RELATED"/>
    <property type="match status" value="1"/>
</dbReference>
<keyword evidence="1" id="KW-0547">Nucleotide-binding</keyword>
<proteinExistence type="predicted"/>
<dbReference type="AlphaFoldDB" id="A0A438K7B7"/>
<evidence type="ECO:0000256" key="2">
    <source>
        <dbReference type="ARBA" id="ARBA00022840"/>
    </source>
</evidence>
<feature type="region of interest" description="Disordered" evidence="3">
    <location>
        <begin position="954"/>
        <end position="983"/>
    </location>
</feature>
<feature type="compositionally biased region" description="Basic and acidic residues" evidence="3">
    <location>
        <begin position="961"/>
        <end position="971"/>
    </location>
</feature>
<evidence type="ECO:0000313" key="4">
    <source>
        <dbReference type="EMBL" id="RVX17089.1"/>
    </source>
</evidence>
<evidence type="ECO:0000313" key="5">
    <source>
        <dbReference type="Proteomes" id="UP000288805"/>
    </source>
</evidence>